<dbReference type="SMART" id="SM00518">
    <property type="entry name" value="AP2Ec"/>
    <property type="match status" value="1"/>
</dbReference>
<gene>
    <name evidence="10" type="ORF">H7B90_06960</name>
</gene>
<dbReference type="PANTHER" id="PTHR21445">
    <property type="entry name" value="ENDONUCLEASE IV ENDODEOXYRIBONUCLEASE IV"/>
    <property type="match status" value="1"/>
</dbReference>
<dbReference type="InterPro" id="IPR018246">
    <property type="entry name" value="AP_endonuc_F2_Zn_BS"/>
</dbReference>
<evidence type="ECO:0000256" key="2">
    <source>
        <dbReference type="ARBA" id="ARBA00005340"/>
    </source>
</evidence>
<keyword evidence="7" id="KW-0862">Zinc</keyword>
<keyword evidence="6 10" id="KW-0378">Hydrolase</keyword>
<accession>A0A841TYZ4</accession>
<evidence type="ECO:0000259" key="9">
    <source>
        <dbReference type="Pfam" id="PF01261"/>
    </source>
</evidence>
<dbReference type="GO" id="GO:0006284">
    <property type="term" value="P:base-excision repair"/>
    <property type="evidence" value="ECO:0007669"/>
    <property type="project" value="TreeGrafter"/>
</dbReference>
<feature type="domain" description="Xylose isomerase-like TIM barrel" evidence="9">
    <location>
        <begin position="18"/>
        <end position="267"/>
    </location>
</feature>
<evidence type="ECO:0000256" key="1">
    <source>
        <dbReference type="ARBA" id="ARBA00001947"/>
    </source>
</evidence>
<comment type="cofactor">
    <cofactor evidence="1">
        <name>Zn(2+)</name>
        <dbReference type="ChEBI" id="CHEBI:29105"/>
    </cofactor>
</comment>
<keyword evidence="3" id="KW-0540">Nuclease</keyword>
<dbReference type="GO" id="GO:0008833">
    <property type="term" value="F:deoxyribonuclease IV (phage-T4-induced) activity"/>
    <property type="evidence" value="ECO:0007669"/>
    <property type="project" value="UniProtKB-EC"/>
</dbReference>
<keyword evidence="4" id="KW-0479">Metal-binding</keyword>
<evidence type="ECO:0000256" key="4">
    <source>
        <dbReference type="ARBA" id="ARBA00022723"/>
    </source>
</evidence>
<comment type="similarity">
    <text evidence="2">Belongs to the AP endonuclease 2 family.</text>
</comment>
<dbReference type="PROSITE" id="PS00731">
    <property type="entry name" value="AP_NUCLEASE_F2_3"/>
    <property type="match status" value="1"/>
</dbReference>
<keyword evidence="8" id="KW-0234">DNA repair</keyword>
<evidence type="ECO:0000313" key="11">
    <source>
        <dbReference type="Proteomes" id="UP000553776"/>
    </source>
</evidence>
<dbReference type="GO" id="GO:0003677">
    <property type="term" value="F:DNA binding"/>
    <property type="evidence" value="ECO:0007669"/>
    <property type="project" value="InterPro"/>
</dbReference>
<dbReference type="PROSITE" id="PS00730">
    <property type="entry name" value="AP_NUCLEASE_F2_2"/>
    <property type="match status" value="1"/>
</dbReference>
<evidence type="ECO:0000256" key="8">
    <source>
        <dbReference type="ARBA" id="ARBA00023204"/>
    </source>
</evidence>
<proteinExistence type="inferred from homology"/>
<keyword evidence="11" id="KW-1185">Reference proteome</keyword>
<dbReference type="SUPFAM" id="SSF51658">
    <property type="entry name" value="Xylose isomerase-like"/>
    <property type="match status" value="1"/>
</dbReference>
<dbReference type="EMBL" id="JACJVR010000022">
    <property type="protein sequence ID" value="MBB6691141.1"/>
    <property type="molecule type" value="Genomic_DNA"/>
</dbReference>
<dbReference type="NCBIfam" id="TIGR00587">
    <property type="entry name" value="nfo"/>
    <property type="match status" value="1"/>
</dbReference>
<dbReference type="EC" id="3.1.21.2" evidence="10"/>
<dbReference type="GO" id="GO:0008270">
    <property type="term" value="F:zinc ion binding"/>
    <property type="evidence" value="ECO:0007669"/>
    <property type="project" value="InterPro"/>
</dbReference>
<keyword evidence="5" id="KW-0227">DNA damage</keyword>
<dbReference type="GO" id="GO:0003906">
    <property type="term" value="F:DNA-(apurinic or apyrimidinic site) endonuclease activity"/>
    <property type="evidence" value="ECO:0007669"/>
    <property type="project" value="TreeGrafter"/>
</dbReference>
<dbReference type="InterPro" id="IPR013022">
    <property type="entry name" value="Xyl_isomerase-like_TIM-brl"/>
</dbReference>
<protein>
    <submittedName>
        <fullName evidence="10">Deoxyribonuclease IV</fullName>
        <ecNumber evidence="10">3.1.21.2</ecNumber>
    </submittedName>
</protein>
<dbReference type="CDD" id="cd00019">
    <property type="entry name" value="AP2Ec"/>
    <property type="match status" value="1"/>
</dbReference>
<evidence type="ECO:0000256" key="6">
    <source>
        <dbReference type="ARBA" id="ARBA00022801"/>
    </source>
</evidence>
<dbReference type="PROSITE" id="PS51432">
    <property type="entry name" value="AP_NUCLEASE_F2_4"/>
    <property type="match status" value="1"/>
</dbReference>
<dbReference type="InterPro" id="IPR036237">
    <property type="entry name" value="Xyl_isomerase-like_sf"/>
</dbReference>
<reference evidence="10 11" key="1">
    <citation type="submission" date="2020-08" db="EMBL/GenBank/DDBJ databases">
        <title>Cohnella phylogeny.</title>
        <authorList>
            <person name="Dunlap C."/>
        </authorList>
    </citation>
    <scope>NUCLEOTIDE SEQUENCE [LARGE SCALE GENOMIC DNA]</scope>
    <source>
        <strain evidence="10 11">DSM 25239</strain>
    </source>
</reference>
<sequence>MIAGSHLSTRRGYREAARAAVRIGGSAFQYFPKNPRSIQIKDFDRQEALRCAEWCRENDVASVAHGPYPVNPAAEGAVSEQMAACTLNDLEIAEACGSVGVVVHFGIAKGDDPLHGYQNVIQWINRVLARWQGNAKILLENQAGDHGPFGTTPEELVTVRSLCERPEGVGFCLDTCHLFASGQWSGPDWDEFRARAAKLGFWDHLAVVHLNDSRYPSGSRRDRHARIGEGHIGEERLRRLASSPELKNVPFILETPAGPSGTHAEEIGLVRRWERLEEIP</sequence>
<evidence type="ECO:0000256" key="5">
    <source>
        <dbReference type="ARBA" id="ARBA00022763"/>
    </source>
</evidence>
<evidence type="ECO:0000256" key="7">
    <source>
        <dbReference type="ARBA" id="ARBA00022833"/>
    </source>
</evidence>
<dbReference type="Pfam" id="PF01261">
    <property type="entry name" value="AP_endonuc_2"/>
    <property type="match status" value="1"/>
</dbReference>
<evidence type="ECO:0000313" key="10">
    <source>
        <dbReference type="EMBL" id="MBB6691141.1"/>
    </source>
</evidence>
<dbReference type="AlphaFoldDB" id="A0A841TYZ4"/>
<dbReference type="InterPro" id="IPR001719">
    <property type="entry name" value="AP_endonuc_2"/>
</dbReference>
<organism evidence="10 11">
    <name type="scientific">Cohnella xylanilytica</name>
    <dbReference type="NCBI Taxonomy" id="557555"/>
    <lineage>
        <taxon>Bacteria</taxon>
        <taxon>Bacillati</taxon>
        <taxon>Bacillota</taxon>
        <taxon>Bacilli</taxon>
        <taxon>Bacillales</taxon>
        <taxon>Paenibacillaceae</taxon>
        <taxon>Cohnella</taxon>
    </lineage>
</organism>
<evidence type="ECO:0000256" key="3">
    <source>
        <dbReference type="ARBA" id="ARBA00022722"/>
    </source>
</evidence>
<dbReference type="Gene3D" id="3.20.20.150">
    <property type="entry name" value="Divalent-metal-dependent TIM barrel enzymes"/>
    <property type="match status" value="1"/>
</dbReference>
<name>A0A841TYZ4_9BACL</name>
<dbReference type="GO" id="GO:0008081">
    <property type="term" value="F:phosphoric diester hydrolase activity"/>
    <property type="evidence" value="ECO:0007669"/>
    <property type="project" value="TreeGrafter"/>
</dbReference>
<dbReference type="RefSeq" id="WP_185135142.1">
    <property type="nucleotide sequence ID" value="NZ_BORM01000005.1"/>
</dbReference>
<dbReference type="PANTHER" id="PTHR21445:SF0">
    <property type="entry name" value="APURINIC-APYRIMIDINIC ENDONUCLEASE"/>
    <property type="match status" value="1"/>
</dbReference>
<dbReference type="Proteomes" id="UP000553776">
    <property type="component" value="Unassembled WGS sequence"/>
</dbReference>
<comment type="caution">
    <text evidence="10">The sequence shown here is derived from an EMBL/GenBank/DDBJ whole genome shotgun (WGS) entry which is preliminary data.</text>
</comment>